<accession>A0AAE3VEU5</accession>
<organism evidence="2 3">
    <name type="scientific">Oligosphaera ethanolica</name>
    <dbReference type="NCBI Taxonomy" id="760260"/>
    <lineage>
        <taxon>Bacteria</taxon>
        <taxon>Pseudomonadati</taxon>
        <taxon>Lentisphaerota</taxon>
        <taxon>Oligosphaeria</taxon>
        <taxon>Oligosphaerales</taxon>
        <taxon>Oligosphaeraceae</taxon>
        <taxon>Oligosphaera</taxon>
    </lineage>
</organism>
<gene>
    <name evidence="2" type="ORF">J3R75_001282</name>
</gene>
<comment type="caution">
    <text evidence="2">The sequence shown here is derived from an EMBL/GenBank/DDBJ whole genome shotgun (WGS) entry which is preliminary data.</text>
</comment>
<dbReference type="AlphaFoldDB" id="A0AAE3VEU5"/>
<dbReference type="InterPro" id="IPR025150">
    <property type="entry name" value="GH123_cat"/>
</dbReference>
<proteinExistence type="predicted"/>
<keyword evidence="3" id="KW-1185">Reference proteome</keyword>
<reference evidence="2" key="1">
    <citation type="submission" date="2023-07" db="EMBL/GenBank/DDBJ databases">
        <title>Genomic Encyclopedia of Type Strains, Phase IV (KMG-IV): sequencing the most valuable type-strain genomes for metagenomic binning, comparative biology and taxonomic classification.</title>
        <authorList>
            <person name="Goeker M."/>
        </authorList>
    </citation>
    <scope>NUCLEOTIDE SEQUENCE</scope>
    <source>
        <strain evidence="2">DSM 24202</strain>
    </source>
</reference>
<dbReference type="Pfam" id="PF13320">
    <property type="entry name" value="GH123_cat"/>
    <property type="match status" value="1"/>
</dbReference>
<dbReference type="EMBL" id="JAUSVL010000001">
    <property type="protein sequence ID" value="MDQ0289175.1"/>
    <property type="molecule type" value="Genomic_DNA"/>
</dbReference>
<dbReference type="Proteomes" id="UP001238163">
    <property type="component" value="Unassembled WGS sequence"/>
</dbReference>
<sequence length="1216" mass="133473">MTRARGWVLGLLVLFALPLSLSAQPWHDRLALSRQDSWRGRFALQFSNLPTMDAKQMLPVGVPVAGEAGVSASLPLVGMPVAGIRVVAADSGAELLWAVADASGERVEIGVVPAAGTLYVPVSPDGASTQKLLVYYDNPSAWPVSDYLRIPTAGDLNGSFEKVAQGMPVGWRPKLTDAQHRVELATDRPADGAYCVKATADANAESSWFGIERAGMPVQPGEKYMLRVRVRGEGVTESAGWFVHVGSPGNSQMVNRVVSAGKGNFDWQELSLEVEIPAGATLLTTGSVLRGAGAAWFDDFRMEGGSDAPRYTLAVGAAERQLLQRVGADVPWLSAPRGRPWLFRVPVKVMNTSDEPLAGVLANIATSDVFRRLQNPDFRLTYENEDVKVTRFGDGLLFTCSVPPRTEKVYYLYVSEDRSAKPAAAPKLQSALGSDIPSDQILVELPPSAGVADYVALMSSKANMLRNPSFEDGAMLPEYWLGSGEKEDASSSWFSLGRPGGFGARYARLDVPAGSKPDWIGWRQSVAIKPGQTYIYGVWMASEKLSAKAQLHAHLRNEADEVCPGGYLGAGPGVQGDSDWTPLFGSFTAPADARTFQMHLTMNCTGVLKHDGAFLAPSVRSIVGIPEVAPVPPAALMAWQVNPVVKVFPEDTPPAQARDLLARPGVFSRWFGRQAAPLAVSLAKGEDEGLHVALRSGVTRDDLELVLPQFADAGLELTAGVLGYVPIDHRSGYFSNRRPEWERKQPTGQGSTDGWAGMWPDPIMPTAKLTLPANDTRAIWVSIRASANARPGTHRGQIEIRQRGELLATLPVAITVWNFTLPARPSLAAVYDYRPTPWALWSQGGLNGAQLQDQFLAFMADKKVSPDNVLASPSFKLGADGVVTADFSAYDQAATRHFDELGFVRSYTPGFFYLFGWAYPPKKVLGVAPYEGEHPWADVPRDQLRPEYKSVYQQCLKLYMDHMREKGWADKIVLYISDEPHFSHEHIRVQMKALCTMIQEVEPDMPIYSSSWRHCPDWNGAITVWGAGSYGCFPEEVLRERAAAGDRFWFTTDGQMCTDTPYCAIERLLPHYCFKYDVEAYEFWGINWLTYDPWKYGWHAYISQADRPGEDARYWIRYPNGDGFLVYPGEPAGFSGLVTTIRLEAARDGVEDYEYLLLLKKAAAAGCGEAADIIAQAAELVSIPNAGGRYSTKILPDPEALTRLRQRMGEYLNRQR</sequence>
<evidence type="ECO:0000313" key="3">
    <source>
        <dbReference type="Proteomes" id="UP001238163"/>
    </source>
</evidence>
<protein>
    <recommendedName>
        <fullName evidence="1">Glycoside hydrolase 123 catalytic domain-containing protein</fullName>
    </recommendedName>
</protein>
<dbReference type="RefSeq" id="WP_307260515.1">
    <property type="nucleotide sequence ID" value="NZ_JAUSVL010000001.1"/>
</dbReference>
<evidence type="ECO:0000259" key="1">
    <source>
        <dbReference type="Pfam" id="PF13320"/>
    </source>
</evidence>
<name>A0AAE3VEU5_9BACT</name>
<evidence type="ECO:0000313" key="2">
    <source>
        <dbReference type="EMBL" id="MDQ0289175.1"/>
    </source>
</evidence>
<dbReference type="Gene3D" id="2.60.120.260">
    <property type="entry name" value="Galactose-binding domain-like"/>
    <property type="match status" value="2"/>
</dbReference>
<feature type="domain" description="Glycoside hydrolase 123 catalytic" evidence="1">
    <location>
        <begin position="879"/>
        <end position="1157"/>
    </location>
</feature>